<dbReference type="HOGENOM" id="CLU_1918496_0_0_1"/>
<comment type="caution">
    <text evidence="1">The sequence shown here is derived from an EMBL/GenBank/DDBJ whole genome shotgun (WGS) entry which is preliminary data.</text>
</comment>
<proteinExistence type="predicted"/>
<gene>
    <name evidence="1" type="ORF">AG1IA_01647</name>
</gene>
<evidence type="ECO:0000313" key="1">
    <source>
        <dbReference type="EMBL" id="ELU44329.1"/>
    </source>
</evidence>
<sequence length="132" mass="14857">MARSILVAFAMGSGGVTFCESSDLRMKNIDALSPSPVTCLVGKHLFLVYLFSDGFDRDDQLWKAGDSDHPNRDYQQDQCWPRSYLRLVVPMSVSLGVTCIPLFSLEERCSLFTIFVMIHEVGRRRVGMRGCS</sequence>
<accession>L8X6S5</accession>
<organism evidence="1 2">
    <name type="scientific">Thanatephorus cucumeris (strain AG1-IA)</name>
    <name type="common">Rice sheath blight fungus</name>
    <name type="synonym">Rhizoctonia solani</name>
    <dbReference type="NCBI Taxonomy" id="983506"/>
    <lineage>
        <taxon>Eukaryota</taxon>
        <taxon>Fungi</taxon>
        <taxon>Dikarya</taxon>
        <taxon>Basidiomycota</taxon>
        <taxon>Agaricomycotina</taxon>
        <taxon>Agaricomycetes</taxon>
        <taxon>Cantharellales</taxon>
        <taxon>Ceratobasidiaceae</taxon>
        <taxon>Rhizoctonia</taxon>
        <taxon>Rhizoctonia solani AG-1</taxon>
    </lineage>
</organism>
<dbReference type="EMBL" id="AFRT01000353">
    <property type="protein sequence ID" value="ELU44329.1"/>
    <property type="molecule type" value="Genomic_DNA"/>
</dbReference>
<name>L8X6S5_THACA</name>
<reference evidence="1 2" key="1">
    <citation type="journal article" date="2013" name="Nat. Commun.">
        <title>The evolution and pathogenic mechanisms of the rice sheath blight pathogen.</title>
        <authorList>
            <person name="Zheng A."/>
            <person name="Lin R."/>
            <person name="Xu L."/>
            <person name="Qin P."/>
            <person name="Tang C."/>
            <person name="Ai P."/>
            <person name="Zhang D."/>
            <person name="Liu Y."/>
            <person name="Sun Z."/>
            <person name="Feng H."/>
            <person name="Wang Y."/>
            <person name="Chen Y."/>
            <person name="Liang X."/>
            <person name="Fu R."/>
            <person name="Li Q."/>
            <person name="Zhang J."/>
            <person name="Yu X."/>
            <person name="Xie Z."/>
            <person name="Ding L."/>
            <person name="Guan P."/>
            <person name="Tang J."/>
            <person name="Liang Y."/>
            <person name="Wang S."/>
            <person name="Deng Q."/>
            <person name="Li S."/>
            <person name="Zhu J."/>
            <person name="Wang L."/>
            <person name="Liu H."/>
            <person name="Li P."/>
        </authorList>
    </citation>
    <scope>NUCLEOTIDE SEQUENCE [LARGE SCALE GENOMIC DNA]</scope>
    <source>
        <strain evidence="2">AG-1 IA</strain>
    </source>
</reference>
<keyword evidence="2" id="KW-1185">Reference proteome</keyword>
<dbReference type="AlphaFoldDB" id="L8X6S5"/>
<evidence type="ECO:0000313" key="2">
    <source>
        <dbReference type="Proteomes" id="UP000011668"/>
    </source>
</evidence>
<protein>
    <submittedName>
        <fullName evidence="1">Uncharacterized protein</fullName>
    </submittedName>
</protein>
<dbReference type="Proteomes" id="UP000011668">
    <property type="component" value="Unassembled WGS sequence"/>
</dbReference>